<dbReference type="InterPro" id="IPR036265">
    <property type="entry name" value="HIT-like_sf"/>
</dbReference>
<evidence type="ECO:0000313" key="5">
    <source>
        <dbReference type="Proteomes" id="UP000179076"/>
    </source>
</evidence>
<proteinExistence type="predicted"/>
<dbReference type="EMBL" id="MFSP01000151">
    <property type="protein sequence ID" value="OGI63593.1"/>
    <property type="molecule type" value="Genomic_DNA"/>
</dbReference>
<feature type="domain" description="Ap4A phosphorylase 1/2 N-terminal" evidence="3">
    <location>
        <begin position="6"/>
        <end position="176"/>
    </location>
</feature>
<feature type="active site" description="Nucleophile" evidence="1">
    <location>
        <position position="158"/>
    </location>
</feature>
<dbReference type="Gene3D" id="3.30.428.70">
    <property type="match status" value="1"/>
</dbReference>
<feature type="domain" description="ATP adenylyltransferase C-terminal" evidence="2">
    <location>
        <begin position="193"/>
        <end position="300"/>
    </location>
</feature>
<dbReference type="AlphaFoldDB" id="A0A1F6V1P9"/>
<evidence type="ECO:0000259" key="2">
    <source>
        <dbReference type="Pfam" id="PF09830"/>
    </source>
</evidence>
<dbReference type="PANTHER" id="PTHR38420:SF1">
    <property type="entry name" value="PUTATIVE (AFU_ORTHOLOGUE AFUA_5G14690)-RELATED"/>
    <property type="match status" value="1"/>
</dbReference>
<dbReference type="SUPFAM" id="SSF54197">
    <property type="entry name" value="HIT-like"/>
    <property type="match status" value="1"/>
</dbReference>
<accession>A0A1F6V1P9</accession>
<organism evidence="4 5">
    <name type="scientific">Candidatus Muproteobacteria bacterium RBG_16_60_9</name>
    <dbReference type="NCBI Taxonomy" id="1817755"/>
    <lineage>
        <taxon>Bacteria</taxon>
        <taxon>Pseudomonadati</taxon>
        <taxon>Pseudomonadota</taxon>
        <taxon>Candidatus Muproteobacteria</taxon>
    </lineage>
</organism>
<sequence length="305" mass="33608">MLNSPIRFKPGTLWDTIVERAQSALACGALQPIATENRTVVDGGVHFEIRVVSSLARKVAKGLGRWPTKTMAQGATNPFLPYEKELFVADISDSHLCLLNKYNVIDHHVLIVTRAFEPQESLLTRRDFEALWSCMAEFDALGFYNSGPNAGASQRHKHLQLVPLPLTSTTSDIATSVLFGSPTTAGEPTRVASLPFVHAFAWLDPLQTATPATRAANSYGLYLKLLRAVDMDAVGTQPEPYNLLITRRFMLLVPRRLERFETVAVNALGFAGSFFVARQESLDVIVRIGPMALLRQVAYPINASE</sequence>
<dbReference type="InterPro" id="IPR019200">
    <property type="entry name" value="ATP_adenylylTrfase_C"/>
</dbReference>
<dbReference type="InterPro" id="IPR043171">
    <property type="entry name" value="Ap4A_phos1/2-like"/>
</dbReference>
<comment type="caution">
    <text evidence="4">The sequence shown here is derived from an EMBL/GenBank/DDBJ whole genome shotgun (WGS) entry which is preliminary data.</text>
</comment>
<dbReference type="GO" id="GO:0009117">
    <property type="term" value="P:nucleotide metabolic process"/>
    <property type="evidence" value="ECO:0007669"/>
    <property type="project" value="InterPro"/>
</dbReference>
<evidence type="ECO:0000259" key="3">
    <source>
        <dbReference type="Pfam" id="PF19327"/>
    </source>
</evidence>
<reference evidence="4 5" key="1">
    <citation type="journal article" date="2016" name="Nat. Commun.">
        <title>Thousands of microbial genomes shed light on interconnected biogeochemical processes in an aquifer system.</title>
        <authorList>
            <person name="Anantharaman K."/>
            <person name="Brown C.T."/>
            <person name="Hug L.A."/>
            <person name="Sharon I."/>
            <person name="Castelle C.J."/>
            <person name="Probst A.J."/>
            <person name="Thomas B.C."/>
            <person name="Singh A."/>
            <person name="Wilkins M.J."/>
            <person name="Karaoz U."/>
            <person name="Brodie E.L."/>
            <person name="Williams K.H."/>
            <person name="Hubbard S.S."/>
            <person name="Banfield J.F."/>
        </authorList>
    </citation>
    <scope>NUCLEOTIDE SEQUENCE [LARGE SCALE GENOMIC DNA]</scope>
</reference>
<evidence type="ECO:0000313" key="4">
    <source>
        <dbReference type="EMBL" id="OGI63593.1"/>
    </source>
</evidence>
<evidence type="ECO:0000256" key="1">
    <source>
        <dbReference type="PIRSR" id="PIRSR000846-1"/>
    </source>
</evidence>
<dbReference type="GO" id="GO:0003877">
    <property type="term" value="F:ATP:ADP adenylyltransferase activity"/>
    <property type="evidence" value="ECO:0007669"/>
    <property type="project" value="InterPro"/>
</dbReference>
<dbReference type="Pfam" id="PF19327">
    <property type="entry name" value="Ap4A_phos_N"/>
    <property type="match status" value="1"/>
</dbReference>
<dbReference type="InterPro" id="IPR045759">
    <property type="entry name" value="Ap4A_phos1/2_N"/>
</dbReference>
<name>A0A1F6V1P9_9PROT</name>
<dbReference type="GO" id="GO:0005524">
    <property type="term" value="F:ATP binding"/>
    <property type="evidence" value="ECO:0007669"/>
    <property type="project" value="InterPro"/>
</dbReference>
<dbReference type="PIRSF" id="PIRSF000846">
    <property type="entry name" value="ATP_adenylyltr"/>
    <property type="match status" value="1"/>
</dbReference>
<dbReference type="Proteomes" id="UP000179076">
    <property type="component" value="Unassembled WGS sequence"/>
</dbReference>
<gene>
    <name evidence="4" type="ORF">A2W18_07555</name>
</gene>
<dbReference type="Pfam" id="PF09830">
    <property type="entry name" value="ATP_transf"/>
    <property type="match status" value="1"/>
</dbReference>
<protein>
    <submittedName>
        <fullName evidence="4">Uncharacterized protein</fullName>
    </submittedName>
</protein>
<dbReference type="PANTHER" id="PTHR38420">
    <property type="entry name" value="AP-4-A PHOSPHORYLASE II"/>
    <property type="match status" value="1"/>
</dbReference>
<dbReference type="InterPro" id="IPR009163">
    <property type="entry name" value="Ap4A_phos1/2"/>
</dbReference>